<dbReference type="PANTHER" id="PTHR43794">
    <property type="entry name" value="AMINOHYDROLASE SSNA-RELATED"/>
    <property type="match status" value="1"/>
</dbReference>
<dbReference type="InterPro" id="IPR017700">
    <property type="entry name" value="Aminohydrolase_SsnA"/>
</dbReference>
<evidence type="ECO:0000313" key="4">
    <source>
        <dbReference type="Proteomes" id="UP000190625"/>
    </source>
</evidence>
<dbReference type="SUPFAM" id="SSF51556">
    <property type="entry name" value="Metallo-dependent hydrolases"/>
    <property type="match status" value="1"/>
</dbReference>
<evidence type="ECO:0000256" key="1">
    <source>
        <dbReference type="ARBA" id="ARBA00022801"/>
    </source>
</evidence>
<dbReference type="RefSeq" id="WP_078810645.1">
    <property type="nucleotide sequence ID" value="NZ_FUWM01000019.1"/>
</dbReference>
<dbReference type="GO" id="GO:0016810">
    <property type="term" value="F:hydrolase activity, acting on carbon-nitrogen (but not peptide) bonds"/>
    <property type="evidence" value="ECO:0007669"/>
    <property type="project" value="InterPro"/>
</dbReference>
<accession>A0A1T4PJG4</accession>
<organism evidence="3 4">
    <name type="scientific">Selenihalanaerobacter shriftii</name>
    <dbReference type="NCBI Taxonomy" id="142842"/>
    <lineage>
        <taxon>Bacteria</taxon>
        <taxon>Bacillati</taxon>
        <taxon>Bacillota</taxon>
        <taxon>Clostridia</taxon>
        <taxon>Halanaerobiales</taxon>
        <taxon>Halobacteroidaceae</taxon>
        <taxon>Selenihalanaerobacter</taxon>
    </lineage>
</organism>
<evidence type="ECO:0000313" key="3">
    <source>
        <dbReference type="EMBL" id="SJZ91725.1"/>
    </source>
</evidence>
<dbReference type="InterPro" id="IPR032466">
    <property type="entry name" value="Metal_Hydrolase"/>
</dbReference>
<feature type="domain" description="Amidohydrolase-related" evidence="2">
    <location>
        <begin position="59"/>
        <end position="414"/>
    </location>
</feature>
<reference evidence="4" key="1">
    <citation type="submission" date="2017-02" db="EMBL/GenBank/DDBJ databases">
        <authorList>
            <person name="Varghese N."/>
            <person name="Submissions S."/>
        </authorList>
    </citation>
    <scope>NUCLEOTIDE SEQUENCE [LARGE SCALE GENOMIC DNA]</scope>
    <source>
        <strain evidence="4">ATCC BAA-73</strain>
    </source>
</reference>
<dbReference type="NCBIfam" id="NF005540">
    <property type="entry name" value="PRK07203.1"/>
    <property type="match status" value="1"/>
</dbReference>
<gene>
    <name evidence="3" type="ORF">SAMN02745118_02198</name>
</gene>
<dbReference type="EMBL" id="FUWM01000019">
    <property type="protein sequence ID" value="SJZ91725.1"/>
    <property type="molecule type" value="Genomic_DNA"/>
</dbReference>
<dbReference type="OrthoDB" id="9807210at2"/>
<proteinExistence type="predicted"/>
<dbReference type="Proteomes" id="UP000190625">
    <property type="component" value="Unassembled WGS sequence"/>
</dbReference>
<dbReference type="CDD" id="cd01298">
    <property type="entry name" value="ATZ_TRZ_like"/>
    <property type="match status" value="1"/>
</dbReference>
<dbReference type="STRING" id="142842.SAMN02745118_02198"/>
<name>A0A1T4PJG4_9FIRM</name>
<dbReference type="Gene3D" id="2.30.40.10">
    <property type="entry name" value="Urease, subunit C, domain 1"/>
    <property type="match status" value="1"/>
</dbReference>
<sequence>MKLVGPGTIITFDSNRPVVTDGGLVIEDNLIKEIGDYKQLIKKYESKIEDKIKTDDKLIMPGMVNTHMHLYSTFARGMAIKDDPPQDFVQILERLWWRLDKALDYEGVYYSALLAIIEGIKNGTTTIFDHHASPNAISGSLDKISEAVNETGIRACLSYEVSDRDGKEKAQEGIEENKRFIKKCKEKDSELIKSAFGLHASFTLSNETLQQVSKVVNELETGIHMHVAEGKADQEDSLSKYDLTVIERLEELGLCNSKMIGAHGVHLQPHDMEILSEHNANLIHNPESNMGNAVGYPPIFSMLDKGVLVGHGTDGFTTDMFESIKVANLLHKHNSGNPSAAWEEVPTITFENNQKITNKFYDKPLAVLKEGGYADLIAVDYRPTTPLSSDNYYPHILFGISGGKVEMTMVNGQVLMEDGEVKVVDEEEIYHKARLTAKEVWKRF</sequence>
<dbReference type="InterPro" id="IPR006680">
    <property type="entry name" value="Amidohydro-rel"/>
</dbReference>
<dbReference type="NCBIfam" id="TIGR03314">
    <property type="entry name" value="Se_ssnA"/>
    <property type="match status" value="1"/>
</dbReference>
<keyword evidence="1" id="KW-0378">Hydrolase</keyword>
<dbReference type="Pfam" id="PF01979">
    <property type="entry name" value="Amidohydro_1"/>
    <property type="match status" value="1"/>
</dbReference>
<dbReference type="Gene3D" id="3.20.20.140">
    <property type="entry name" value="Metal-dependent hydrolases"/>
    <property type="match status" value="1"/>
</dbReference>
<keyword evidence="4" id="KW-1185">Reference proteome</keyword>
<protein>
    <submittedName>
        <fullName evidence="3">Putative selenium metabolism protein SsnA</fullName>
    </submittedName>
</protein>
<dbReference type="PANTHER" id="PTHR43794:SF11">
    <property type="entry name" value="AMIDOHYDROLASE-RELATED DOMAIN-CONTAINING PROTEIN"/>
    <property type="match status" value="1"/>
</dbReference>
<dbReference type="SUPFAM" id="SSF51338">
    <property type="entry name" value="Composite domain of metallo-dependent hydrolases"/>
    <property type="match status" value="1"/>
</dbReference>
<dbReference type="InterPro" id="IPR050287">
    <property type="entry name" value="MTA/SAH_deaminase"/>
</dbReference>
<evidence type="ECO:0000259" key="2">
    <source>
        <dbReference type="Pfam" id="PF01979"/>
    </source>
</evidence>
<dbReference type="AlphaFoldDB" id="A0A1T4PJG4"/>
<dbReference type="InterPro" id="IPR011059">
    <property type="entry name" value="Metal-dep_hydrolase_composite"/>
</dbReference>